<reference evidence="4" key="1">
    <citation type="submission" date="2018-04" db="EMBL/GenBank/DDBJ databases">
        <authorList>
            <person name="Cornet L."/>
        </authorList>
    </citation>
    <scope>NUCLEOTIDE SEQUENCE [LARGE SCALE GENOMIC DNA]</scope>
</reference>
<keyword evidence="1" id="KW-0175">Coiled coil</keyword>
<evidence type="ECO:0000313" key="4">
    <source>
        <dbReference type="Proteomes" id="UP000249354"/>
    </source>
</evidence>
<dbReference type="AlphaFoldDB" id="A0A2W4TM38"/>
<proteinExistence type="predicted"/>
<comment type="caution">
    <text evidence="3">The sequence shown here is derived from an EMBL/GenBank/DDBJ whole genome shotgun (WGS) entry which is preliminary data.</text>
</comment>
<organism evidence="3 4">
    <name type="scientific">Leptolyngbya foveolarum</name>
    <dbReference type="NCBI Taxonomy" id="47253"/>
    <lineage>
        <taxon>Bacteria</taxon>
        <taxon>Bacillati</taxon>
        <taxon>Cyanobacteriota</taxon>
        <taxon>Cyanophyceae</taxon>
        <taxon>Leptolyngbyales</taxon>
        <taxon>Leptolyngbyaceae</taxon>
        <taxon>Leptolyngbya group</taxon>
        <taxon>Leptolyngbya</taxon>
    </lineage>
</organism>
<reference evidence="3 4" key="2">
    <citation type="submission" date="2018-06" db="EMBL/GenBank/DDBJ databases">
        <title>Metagenomic assembly of (sub)arctic Cyanobacteria and their associated microbiome from non-axenic cultures.</title>
        <authorList>
            <person name="Baurain D."/>
        </authorList>
    </citation>
    <scope>NUCLEOTIDE SEQUENCE [LARGE SCALE GENOMIC DNA]</scope>
    <source>
        <strain evidence="3">ULC129bin1</strain>
    </source>
</reference>
<name>A0A2W4TM38_9CYAN</name>
<dbReference type="Proteomes" id="UP000249354">
    <property type="component" value="Unassembled WGS sequence"/>
</dbReference>
<dbReference type="EMBL" id="QBMC01000231">
    <property type="protein sequence ID" value="PZO09982.1"/>
    <property type="molecule type" value="Genomic_DNA"/>
</dbReference>
<evidence type="ECO:0000256" key="1">
    <source>
        <dbReference type="SAM" id="Coils"/>
    </source>
</evidence>
<gene>
    <name evidence="3" type="ORF">DCF25_21100</name>
</gene>
<protein>
    <submittedName>
        <fullName evidence="3">Uncharacterized protein</fullName>
    </submittedName>
</protein>
<evidence type="ECO:0000313" key="3">
    <source>
        <dbReference type="EMBL" id="PZO09982.1"/>
    </source>
</evidence>
<evidence type="ECO:0000256" key="2">
    <source>
        <dbReference type="SAM" id="MobiDB-lite"/>
    </source>
</evidence>
<sequence>MTRQKRSSRVLSKAQRRFSGVQSIDEKLAIGKTLTADNYSKYITELNSKLNAYNHALADADALQNEVDAAEQTLSEFSEKMLMGIGAEFGKDSTEYERAGGVRTSDRKRPTRRDTVTV</sequence>
<feature type="coiled-coil region" evidence="1">
    <location>
        <begin position="53"/>
        <end position="80"/>
    </location>
</feature>
<accession>A0A2W4TM38</accession>
<feature type="region of interest" description="Disordered" evidence="2">
    <location>
        <begin position="96"/>
        <end position="118"/>
    </location>
</feature>